<proteinExistence type="predicted"/>
<dbReference type="SUPFAM" id="SSF54909">
    <property type="entry name" value="Dimeric alpha+beta barrel"/>
    <property type="match status" value="1"/>
</dbReference>
<dbReference type="EMBL" id="KV751026">
    <property type="protein sequence ID" value="OCL01961.1"/>
    <property type="molecule type" value="Genomic_DNA"/>
</dbReference>
<organism evidence="1 2">
    <name type="scientific">Glonium stellatum</name>
    <dbReference type="NCBI Taxonomy" id="574774"/>
    <lineage>
        <taxon>Eukaryota</taxon>
        <taxon>Fungi</taxon>
        <taxon>Dikarya</taxon>
        <taxon>Ascomycota</taxon>
        <taxon>Pezizomycotina</taxon>
        <taxon>Dothideomycetes</taxon>
        <taxon>Pleosporomycetidae</taxon>
        <taxon>Gloniales</taxon>
        <taxon>Gloniaceae</taxon>
        <taxon>Glonium</taxon>
    </lineage>
</organism>
<dbReference type="AlphaFoldDB" id="A0A8E2ENX4"/>
<dbReference type="InterPro" id="IPR011008">
    <property type="entry name" value="Dimeric_a/b-barrel"/>
</dbReference>
<evidence type="ECO:0000313" key="1">
    <source>
        <dbReference type="EMBL" id="OCL01961.1"/>
    </source>
</evidence>
<name>A0A8E2ENX4_9PEZI</name>
<sequence length="279" mass="30636">MRFEPLSANLATSRPKDARSFTAFLHNLVRDQLTLGTWLLLGAAGQSLLILLPLRPTYVIAPAFTLLLLQLLDTISVSMGWKRNYYLDGTIGTKATALLPQSDGSFSARKPDSDSGKVAVLLLGFRINHPLGVLSPGAREIAAHFNAMAKDLEVNAATNGFLGSSSYLGNSRTTKSELMTTFYFRALADIEAFAHGSVHREGWNWWNATAKEHRHLAICHEVYEAPRGAWENVYVNYHATGMGATLHKVQDSEGQGKWVEPLVHAEKGPLSTHKGRTLV</sequence>
<dbReference type="InterPro" id="IPR025444">
    <property type="entry name" value="Monooxy_af470"/>
</dbReference>
<evidence type="ECO:0000313" key="2">
    <source>
        <dbReference type="Proteomes" id="UP000250140"/>
    </source>
</evidence>
<dbReference type="Proteomes" id="UP000250140">
    <property type="component" value="Unassembled WGS sequence"/>
</dbReference>
<accession>A0A8E2ENX4</accession>
<reference evidence="1 2" key="1">
    <citation type="journal article" date="2016" name="Nat. Commun.">
        <title>Ectomycorrhizal ecology is imprinted in the genome of the dominant symbiotic fungus Cenococcum geophilum.</title>
        <authorList>
            <consortium name="DOE Joint Genome Institute"/>
            <person name="Peter M."/>
            <person name="Kohler A."/>
            <person name="Ohm R.A."/>
            <person name="Kuo A."/>
            <person name="Krutzmann J."/>
            <person name="Morin E."/>
            <person name="Arend M."/>
            <person name="Barry K.W."/>
            <person name="Binder M."/>
            <person name="Choi C."/>
            <person name="Clum A."/>
            <person name="Copeland A."/>
            <person name="Grisel N."/>
            <person name="Haridas S."/>
            <person name="Kipfer T."/>
            <person name="LaButti K."/>
            <person name="Lindquist E."/>
            <person name="Lipzen A."/>
            <person name="Maire R."/>
            <person name="Meier B."/>
            <person name="Mihaltcheva S."/>
            <person name="Molinier V."/>
            <person name="Murat C."/>
            <person name="Poggeler S."/>
            <person name="Quandt C.A."/>
            <person name="Sperisen C."/>
            <person name="Tritt A."/>
            <person name="Tisserant E."/>
            <person name="Crous P.W."/>
            <person name="Henrissat B."/>
            <person name="Nehls U."/>
            <person name="Egli S."/>
            <person name="Spatafora J.W."/>
            <person name="Grigoriev I.V."/>
            <person name="Martin F.M."/>
        </authorList>
    </citation>
    <scope>NUCLEOTIDE SEQUENCE [LARGE SCALE GENOMIC DNA]</scope>
    <source>
        <strain evidence="1 2">CBS 207.34</strain>
    </source>
</reference>
<dbReference type="Pfam" id="PF13826">
    <property type="entry name" value="Monooxy_af470-like"/>
    <property type="match status" value="1"/>
</dbReference>
<keyword evidence="2" id="KW-1185">Reference proteome</keyword>
<gene>
    <name evidence="1" type="ORF">AOQ84DRAFT_328129</name>
</gene>
<dbReference type="OrthoDB" id="3202396at2759"/>
<protein>
    <submittedName>
        <fullName evidence="1">Uncharacterized protein</fullName>
    </submittedName>
</protein>